<sequence>MTASNIRQQIFEHLEALPGEQVKTLLLTWLIASEGNLEDFEQLLLTTQGTEESLDFGEIDANLNFQTLTEAQMIKQSKLALEAYRREGSGVEHHRVREWANSLGTDEEGSCPR</sequence>
<proteinExistence type="predicted"/>
<organism evidence="1 2">
    <name type="scientific">Plectonema radiosum NIES-515</name>
    <dbReference type="NCBI Taxonomy" id="2986073"/>
    <lineage>
        <taxon>Bacteria</taxon>
        <taxon>Bacillati</taxon>
        <taxon>Cyanobacteriota</taxon>
        <taxon>Cyanophyceae</taxon>
        <taxon>Oscillatoriophycideae</taxon>
        <taxon>Oscillatoriales</taxon>
        <taxon>Microcoleaceae</taxon>
        <taxon>Plectonema</taxon>
    </lineage>
</organism>
<keyword evidence="2" id="KW-1185">Reference proteome</keyword>
<protein>
    <submittedName>
        <fullName evidence="1">Uncharacterized protein</fullName>
    </submittedName>
</protein>
<dbReference type="Proteomes" id="UP001526143">
    <property type="component" value="Unassembled WGS sequence"/>
</dbReference>
<evidence type="ECO:0000313" key="1">
    <source>
        <dbReference type="EMBL" id="MCV3216192.1"/>
    </source>
</evidence>
<accession>A0ABT3B4A2</accession>
<dbReference type="EMBL" id="JAOWRF010000317">
    <property type="protein sequence ID" value="MCV3216192.1"/>
    <property type="molecule type" value="Genomic_DNA"/>
</dbReference>
<evidence type="ECO:0000313" key="2">
    <source>
        <dbReference type="Proteomes" id="UP001526143"/>
    </source>
</evidence>
<comment type="caution">
    <text evidence="1">The sequence shown here is derived from an EMBL/GenBank/DDBJ whole genome shotgun (WGS) entry which is preliminary data.</text>
</comment>
<gene>
    <name evidence="1" type="ORF">OGM63_22210</name>
</gene>
<dbReference type="RefSeq" id="WP_263747835.1">
    <property type="nucleotide sequence ID" value="NZ_JAOWRF010000317.1"/>
</dbReference>
<reference evidence="1 2" key="1">
    <citation type="submission" date="2022-10" db="EMBL/GenBank/DDBJ databases">
        <title>Identification of biosynthetic pathway for the production of the potent trypsin inhibitor radiosumin.</title>
        <authorList>
            <person name="Fewer D.P."/>
            <person name="Delbaje E."/>
            <person name="Ouyang X."/>
            <person name="Agostino P.D."/>
            <person name="Wahlsten M."/>
            <person name="Jokela J."/>
            <person name="Permi P."/>
            <person name="Haapaniemi E."/>
            <person name="Koistinen H."/>
        </authorList>
    </citation>
    <scope>NUCLEOTIDE SEQUENCE [LARGE SCALE GENOMIC DNA]</scope>
    <source>
        <strain evidence="1 2">NIES-515</strain>
    </source>
</reference>
<name>A0ABT3B4A2_9CYAN</name>